<dbReference type="GO" id="GO:0016874">
    <property type="term" value="F:ligase activity"/>
    <property type="evidence" value="ECO:0007669"/>
    <property type="project" value="UniProtKB-KW"/>
</dbReference>
<dbReference type="Proteomes" id="UP000184016">
    <property type="component" value="Unassembled WGS sequence"/>
</dbReference>
<reference evidence="2" key="1">
    <citation type="submission" date="2016-11" db="EMBL/GenBank/DDBJ databases">
        <authorList>
            <person name="Varghese N."/>
            <person name="Submissions S."/>
        </authorList>
    </citation>
    <scope>NUCLEOTIDE SEQUENCE [LARGE SCALE GENOMIC DNA]</scope>
    <source>
        <strain evidence="2">USBA-503</strain>
    </source>
</reference>
<dbReference type="InterPro" id="IPR025681">
    <property type="entry name" value="COOH-NH2_lig"/>
</dbReference>
<dbReference type="EMBL" id="FRAF01000032">
    <property type="protein sequence ID" value="SHL01435.1"/>
    <property type="molecule type" value="Genomic_DNA"/>
</dbReference>
<sequence>MLYIFAKPTQGIRRLLERTRAQLYGKETVLRADDIVLRFGQSKLADPTEGLILNRQSALQLSRSKSQMAKFLRQVGVRFVLPSQNQPSANRFVRQFRIPVFNHQPLACFRTDGKEPWTNGRIQGMPQHEEEVALDSDRLITRAGWLAVRAVHALGLDAAYVSLGLGPKGVLHVIDVTSNPQLEGRLLEIYSEAIQTYMEQQITLSRFNYNQLKLGTDVELMLENAEGKMVLASRYFTRKGRVGCDDRSVQQDGRRLPLLELRPDPDQSPMGLYVNLRTTMLEAARRINRQDVAWRAGSMPFAGYSTGGHIHFSGFPFSSRLVRALDAYLGLPLMAVENPTRALGRRPRYGFLGDVRHKSYGGFEYRTPASFIVDPKVTLAAFALAHLIAVHYIELPEIWLYDPQVQSHFYSHEINELHPYLEQCMVAIRRLPAYRRYEEQIEPLFHMIEQQEIWDETVDVRDVWEIPKRFANTSSVPAVKRRRRKRVQSS</sequence>
<accession>A0A1M6X6I9</accession>
<keyword evidence="1" id="KW-0436">Ligase</keyword>
<gene>
    <name evidence="1" type="ORF">SAMN05443507_1329</name>
</gene>
<protein>
    <submittedName>
        <fullName evidence="1">Phage phiEco32-like COOH.NH2 ligase-type 2</fullName>
    </submittedName>
</protein>
<evidence type="ECO:0000313" key="1">
    <source>
        <dbReference type="EMBL" id="SHL01435.1"/>
    </source>
</evidence>
<dbReference type="Pfam" id="PF14395">
    <property type="entry name" value="COOH-NH2_lig"/>
    <property type="match status" value="1"/>
</dbReference>
<dbReference type="RefSeq" id="WP_129583673.1">
    <property type="nucleotide sequence ID" value="NZ_FRAF01000032.1"/>
</dbReference>
<keyword evidence="2" id="KW-1185">Reference proteome</keyword>
<organism evidence="1 2">
    <name type="scientific">Alicyclobacillus tolerans</name>
    <dbReference type="NCBI Taxonomy" id="90970"/>
    <lineage>
        <taxon>Bacteria</taxon>
        <taxon>Bacillati</taxon>
        <taxon>Bacillota</taxon>
        <taxon>Bacilli</taxon>
        <taxon>Bacillales</taxon>
        <taxon>Alicyclobacillaceae</taxon>
        <taxon>Alicyclobacillus</taxon>
    </lineage>
</organism>
<evidence type="ECO:0000313" key="2">
    <source>
        <dbReference type="Proteomes" id="UP000184016"/>
    </source>
</evidence>
<proteinExistence type="predicted"/>
<name>A0A1M6X6I9_9BACL</name>
<dbReference type="AlphaFoldDB" id="A0A1M6X6I9"/>
<dbReference type="STRING" id="1830138.SAMN05443507_1329"/>
<dbReference type="OrthoDB" id="2078085at2"/>